<evidence type="ECO:0000313" key="2">
    <source>
        <dbReference type="Proteomes" id="UP000324800"/>
    </source>
</evidence>
<accession>A0A5J4S594</accession>
<evidence type="ECO:0000313" key="1">
    <source>
        <dbReference type="EMBL" id="KAA6341256.1"/>
    </source>
</evidence>
<protein>
    <submittedName>
        <fullName evidence="1">Uncharacterized protein</fullName>
    </submittedName>
</protein>
<gene>
    <name evidence="1" type="ORF">EZS28_052470</name>
</gene>
<name>A0A5J4S594_9EUKA</name>
<reference evidence="1 2" key="1">
    <citation type="submission" date="2019-03" db="EMBL/GenBank/DDBJ databases">
        <title>Single cell metagenomics reveals metabolic interactions within the superorganism composed of flagellate Streblomastix strix and complex community of Bacteroidetes bacteria on its surface.</title>
        <authorList>
            <person name="Treitli S.C."/>
            <person name="Kolisko M."/>
            <person name="Husnik F."/>
            <person name="Keeling P."/>
            <person name="Hampl V."/>
        </authorList>
    </citation>
    <scope>NUCLEOTIDE SEQUENCE [LARGE SCALE GENOMIC DNA]</scope>
    <source>
        <strain evidence="1">ST1C</strain>
    </source>
</reference>
<dbReference type="Proteomes" id="UP000324800">
    <property type="component" value="Unassembled WGS sequence"/>
</dbReference>
<sequence length="73" mass="8300">MKELDPATDAAERTGMGASAWKEEYTCDCVRFDKEHQIVLLYLAVVCGCIDKTMNVKDKFAELKQIVDRETKV</sequence>
<proteinExistence type="predicted"/>
<dbReference type="AlphaFoldDB" id="A0A5J4S594"/>
<organism evidence="1 2">
    <name type="scientific">Streblomastix strix</name>
    <dbReference type="NCBI Taxonomy" id="222440"/>
    <lineage>
        <taxon>Eukaryota</taxon>
        <taxon>Metamonada</taxon>
        <taxon>Preaxostyla</taxon>
        <taxon>Oxymonadida</taxon>
        <taxon>Streblomastigidae</taxon>
        <taxon>Streblomastix</taxon>
    </lineage>
</organism>
<dbReference type="EMBL" id="SNRW01040814">
    <property type="protein sequence ID" value="KAA6341256.1"/>
    <property type="molecule type" value="Genomic_DNA"/>
</dbReference>
<comment type="caution">
    <text evidence="1">The sequence shown here is derived from an EMBL/GenBank/DDBJ whole genome shotgun (WGS) entry which is preliminary data.</text>
</comment>